<dbReference type="PANTHER" id="PTHR42829">
    <property type="entry name" value="NADH-UBIQUINONE OXIDOREDUCTASE CHAIN 5"/>
    <property type="match status" value="1"/>
</dbReference>
<dbReference type="PRINTS" id="PR01434">
    <property type="entry name" value="NADHDHGNASE5"/>
</dbReference>
<feature type="transmembrane region" description="Helical" evidence="6">
    <location>
        <begin position="187"/>
        <end position="205"/>
    </location>
</feature>
<feature type="transmembrane region" description="Helical" evidence="6">
    <location>
        <begin position="618"/>
        <end position="639"/>
    </location>
</feature>
<dbReference type="GO" id="GO:0015990">
    <property type="term" value="P:electron transport coupled proton transport"/>
    <property type="evidence" value="ECO:0007669"/>
    <property type="project" value="TreeGrafter"/>
</dbReference>
<feature type="transmembrane region" description="Helical" evidence="6">
    <location>
        <begin position="32"/>
        <end position="56"/>
    </location>
</feature>
<feature type="transmembrane region" description="Helical" evidence="6">
    <location>
        <begin position="92"/>
        <end position="112"/>
    </location>
</feature>
<evidence type="ECO:0000313" key="9">
    <source>
        <dbReference type="EMBL" id="AQG81359.1"/>
    </source>
</evidence>
<dbReference type="InterPro" id="IPR001750">
    <property type="entry name" value="ND/Mrp_TM"/>
</dbReference>
<feature type="domain" description="NADH-Ubiquinone oxidoreductase (complex I) chain 5 N-terminal" evidence="8">
    <location>
        <begin position="75"/>
        <end position="125"/>
    </location>
</feature>
<dbReference type="InterPro" id="IPR003945">
    <property type="entry name" value="NU5C-like"/>
</dbReference>
<keyword evidence="4 6" id="KW-0472">Membrane</keyword>
<name>A0A1P9X152_9BACT</name>
<evidence type="ECO:0000256" key="1">
    <source>
        <dbReference type="ARBA" id="ARBA00004127"/>
    </source>
</evidence>
<dbReference type="KEGG" id="smon:AWR27_19770"/>
<feature type="transmembrane region" description="Helical" evidence="6">
    <location>
        <begin position="256"/>
        <end position="274"/>
    </location>
</feature>
<dbReference type="GO" id="GO:0003954">
    <property type="term" value="F:NADH dehydrogenase activity"/>
    <property type="evidence" value="ECO:0007669"/>
    <property type="project" value="TreeGrafter"/>
</dbReference>
<evidence type="ECO:0000256" key="2">
    <source>
        <dbReference type="ARBA" id="ARBA00022692"/>
    </source>
</evidence>
<feature type="transmembrane region" description="Helical" evidence="6">
    <location>
        <begin position="148"/>
        <end position="166"/>
    </location>
</feature>
<dbReference type="NCBIfam" id="TIGR01974">
    <property type="entry name" value="NDH_I_L"/>
    <property type="match status" value="1"/>
</dbReference>
<dbReference type="Pfam" id="PF00361">
    <property type="entry name" value="Proton_antipo_M"/>
    <property type="match status" value="1"/>
</dbReference>
<evidence type="ECO:0000313" key="10">
    <source>
        <dbReference type="Proteomes" id="UP000187941"/>
    </source>
</evidence>
<dbReference type="GO" id="GO:0042773">
    <property type="term" value="P:ATP synthesis coupled electron transport"/>
    <property type="evidence" value="ECO:0007669"/>
    <property type="project" value="InterPro"/>
</dbReference>
<protein>
    <submittedName>
        <fullName evidence="9">NADH:ubiquinone oxidoreductase subunit L</fullName>
    </submittedName>
</protein>
<keyword evidence="2 5" id="KW-0812">Transmembrane</keyword>
<comment type="subcellular location">
    <subcellularLocation>
        <location evidence="1">Endomembrane system</location>
        <topology evidence="1">Multi-pass membrane protein</topology>
    </subcellularLocation>
    <subcellularLocation>
        <location evidence="5">Membrane</location>
        <topology evidence="5">Multi-pass membrane protein</topology>
    </subcellularLocation>
</comment>
<dbReference type="PANTHER" id="PTHR42829:SF2">
    <property type="entry name" value="NADH-UBIQUINONE OXIDOREDUCTASE CHAIN 5"/>
    <property type="match status" value="1"/>
</dbReference>
<feature type="transmembrane region" description="Helical" evidence="6">
    <location>
        <begin position="124"/>
        <end position="142"/>
    </location>
</feature>
<organism evidence="9 10">
    <name type="scientific">Spirosoma montaniterrae</name>
    <dbReference type="NCBI Taxonomy" id="1178516"/>
    <lineage>
        <taxon>Bacteria</taxon>
        <taxon>Pseudomonadati</taxon>
        <taxon>Bacteroidota</taxon>
        <taxon>Cytophagia</taxon>
        <taxon>Cytophagales</taxon>
        <taxon>Cytophagaceae</taxon>
        <taxon>Spirosoma</taxon>
    </lineage>
</organism>
<feature type="transmembrane region" description="Helical" evidence="6">
    <location>
        <begin position="286"/>
        <end position="307"/>
    </location>
</feature>
<dbReference type="EMBL" id="CP014263">
    <property type="protein sequence ID" value="AQG81359.1"/>
    <property type="molecule type" value="Genomic_DNA"/>
</dbReference>
<dbReference type="Gene3D" id="1.20.5.2700">
    <property type="match status" value="1"/>
</dbReference>
<sequence>MKPELLAALIPLFPLIGFLINGIGFRRIPKGAAGAIAVIAVFASFLITCYLFGYFLGHSQVAGETAPVIVNLFDWISVGDLHINFSFQIDQLSLLMLMVVTGVGLLIHLYSIGYMHHDEGFGKFMSFLNLFIFFMLLLVMGSNYVIMFIGWEGVGLCSYLLIGFWNTNTNYNNAARKAFVMNRIGDLGFLLGIFMIINTFGTVEYIDVFKQATSLEIGDSTILLITLLLFVGAMGKSAQIPLYTWLPDAMAGPTPVSALIHAATMVTAGIYMVIRSNVLYTLSPLTLEIIGGIAIATALLAASIGLLQNDIKKVLAYSTVSQLGYMFLGLSATAYTAGMFHVVTHAFFKALLFLGAGSVIHAMSDEQDIRKMGGLRKALPITFITFLIGTIAISGLPPFAGFFSKDEILAHVFVHNKVLWALGLLGSALTSFYMFRLLFLTFFGEFRGTEEQRHHLHESPSTMTAPLVVLAILSAIGGGMNLPGGGWLHHFLEPIFAGSKQVNAAALELTLDHSTEYTLMAVSAGVALLSLVLAYVMYVSRGAVPAPENAERSLPEQVVYNKYYIDELYDTIIVRPVRGIGDALYSFGEMLVDGVVNGVAWLVRQGAGQLRRLQNGSIGFYVLAMVVSIVLIFALRFFVRF</sequence>
<evidence type="ECO:0000256" key="6">
    <source>
        <dbReference type="SAM" id="Phobius"/>
    </source>
</evidence>
<accession>A0A1P9X152</accession>
<dbReference type="GO" id="GO:0016020">
    <property type="term" value="C:membrane"/>
    <property type="evidence" value="ECO:0007669"/>
    <property type="project" value="UniProtKB-SubCell"/>
</dbReference>
<feature type="transmembrane region" description="Helical" evidence="6">
    <location>
        <begin position="217"/>
        <end position="235"/>
    </location>
</feature>
<keyword evidence="10" id="KW-1185">Reference proteome</keyword>
<dbReference type="AlphaFoldDB" id="A0A1P9X152"/>
<dbReference type="GO" id="GO:0012505">
    <property type="term" value="C:endomembrane system"/>
    <property type="evidence" value="ECO:0007669"/>
    <property type="project" value="UniProtKB-SubCell"/>
</dbReference>
<feature type="transmembrane region" description="Helical" evidence="6">
    <location>
        <begin position="381"/>
        <end position="400"/>
    </location>
</feature>
<keyword evidence="9" id="KW-0830">Ubiquinone</keyword>
<feature type="transmembrane region" description="Helical" evidence="6">
    <location>
        <begin position="6"/>
        <end position="25"/>
    </location>
</feature>
<feature type="transmembrane region" description="Helical" evidence="6">
    <location>
        <begin position="420"/>
        <end position="443"/>
    </location>
</feature>
<feature type="domain" description="NADH:quinone oxidoreductase/Mrp antiporter transmembrane" evidence="7">
    <location>
        <begin position="143"/>
        <end position="430"/>
    </location>
</feature>
<proteinExistence type="predicted"/>
<feature type="transmembrane region" description="Helical" evidence="6">
    <location>
        <begin position="464"/>
        <end position="482"/>
    </location>
</feature>
<feature type="transmembrane region" description="Helical" evidence="6">
    <location>
        <begin position="342"/>
        <end position="360"/>
    </location>
</feature>
<evidence type="ECO:0000259" key="7">
    <source>
        <dbReference type="Pfam" id="PF00361"/>
    </source>
</evidence>
<evidence type="ECO:0000256" key="3">
    <source>
        <dbReference type="ARBA" id="ARBA00022989"/>
    </source>
</evidence>
<keyword evidence="3 6" id="KW-1133">Transmembrane helix</keyword>
<evidence type="ECO:0000259" key="8">
    <source>
        <dbReference type="Pfam" id="PF00662"/>
    </source>
</evidence>
<dbReference type="Proteomes" id="UP000187941">
    <property type="component" value="Chromosome"/>
</dbReference>
<dbReference type="STRING" id="1178516.AWR27_19770"/>
<dbReference type="PRINTS" id="PR01435">
    <property type="entry name" value="NPOXDRDTASE5"/>
</dbReference>
<dbReference type="InterPro" id="IPR001516">
    <property type="entry name" value="Proton_antipo_N"/>
</dbReference>
<gene>
    <name evidence="9" type="ORF">AWR27_19770</name>
</gene>
<dbReference type="InterPro" id="IPR018393">
    <property type="entry name" value="NADHpl_OxRdtase_5_subgr"/>
</dbReference>
<evidence type="ECO:0000256" key="4">
    <source>
        <dbReference type="ARBA" id="ARBA00023136"/>
    </source>
</evidence>
<feature type="transmembrane region" description="Helical" evidence="6">
    <location>
        <begin position="517"/>
        <end position="538"/>
    </location>
</feature>
<dbReference type="GO" id="GO:0008137">
    <property type="term" value="F:NADH dehydrogenase (ubiquinone) activity"/>
    <property type="evidence" value="ECO:0007669"/>
    <property type="project" value="InterPro"/>
</dbReference>
<feature type="transmembrane region" description="Helical" evidence="6">
    <location>
        <begin position="314"/>
        <end position="336"/>
    </location>
</feature>
<dbReference type="Pfam" id="PF00662">
    <property type="entry name" value="Proton_antipo_N"/>
    <property type="match status" value="1"/>
</dbReference>
<dbReference type="OrthoDB" id="9807568at2"/>
<dbReference type="NCBIfam" id="NF005141">
    <property type="entry name" value="PRK06590.1"/>
    <property type="match status" value="1"/>
</dbReference>
<evidence type="ECO:0000256" key="5">
    <source>
        <dbReference type="RuleBase" id="RU000320"/>
    </source>
</evidence>
<dbReference type="RefSeq" id="WP_077132820.1">
    <property type="nucleotide sequence ID" value="NZ_CP014263.1"/>
</dbReference>
<reference evidence="9 10" key="1">
    <citation type="submission" date="2016-01" db="EMBL/GenBank/DDBJ databases">
        <authorList>
            <person name="Oliw E.H."/>
        </authorList>
    </citation>
    <scope>NUCLEOTIDE SEQUENCE [LARGE SCALE GENOMIC DNA]</scope>
    <source>
        <strain evidence="9 10">DY10</strain>
    </source>
</reference>